<evidence type="ECO:0000256" key="1">
    <source>
        <dbReference type="SAM" id="Coils"/>
    </source>
</evidence>
<dbReference type="STRING" id="906968.Trebr_0408"/>
<accession>F4LNJ9</accession>
<organism evidence="2 3">
    <name type="scientific">Treponema brennaborense (strain DSM 12168 / CIP 105900 / DD5/3)</name>
    <dbReference type="NCBI Taxonomy" id="906968"/>
    <lineage>
        <taxon>Bacteria</taxon>
        <taxon>Pseudomonadati</taxon>
        <taxon>Spirochaetota</taxon>
        <taxon>Spirochaetia</taxon>
        <taxon>Spirochaetales</taxon>
        <taxon>Treponemataceae</taxon>
        <taxon>Treponema</taxon>
    </lineage>
</organism>
<proteinExistence type="predicted"/>
<dbReference type="Proteomes" id="UP000006546">
    <property type="component" value="Chromosome"/>
</dbReference>
<protein>
    <submittedName>
        <fullName evidence="2">Uncharacterized protein</fullName>
    </submittedName>
</protein>
<sequence>MNNRFVILIFILIMHSFFAETEKKEKALNLLKNELENKQINRDFVLEDSDCEKYKNDTDFENIIIFSNVKIK</sequence>
<keyword evidence="3" id="KW-1185">Reference proteome</keyword>
<reference evidence="3" key="1">
    <citation type="submission" date="2011-04" db="EMBL/GenBank/DDBJ databases">
        <title>The complete genome of Treponema brennaborense DSM 12168.</title>
        <authorList>
            <person name="Lucas S."/>
            <person name="Han J."/>
            <person name="Lapidus A."/>
            <person name="Bruce D."/>
            <person name="Goodwin L."/>
            <person name="Pitluck S."/>
            <person name="Peters L."/>
            <person name="Kyrpides N."/>
            <person name="Mavromatis K."/>
            <person name="Ivanova N."/>
            <person name="Mikhailova N."/>
            <person name="Pagani I."/>
            <person name="Teshima H."/>
            <person name="Detter J.C."/>
            <person name="Tapia R."/>
            <person name="Han C."/>
            <person name="Land M."/>
            <person name="Hauser L."/>
            <person name="Markowitz V."/>
            <person name="Cheng J.-F."/>
            <person name="Hugenholtz P."/>
            <person name="Woyke T."/>
            <person name="Wu D."/>
            <person name="Gronow S."/>
            <person name="Wellnitz S."/>
            <person name="Brambilla E."/>
            <person name="Klenk H.-P."/>
            <person name="Eisen J.A."/>
        </authorList>
    </citation>
    <scope>NUCLEOTIDE SEQUENCE [LARGE SCALE GENOMIC DNA]</scope>
    <source>
        <strain evidence="3">DSM 12168 / CIP 105900 / DD5/3</strain>
    </source>
</reference>
<evidence type="ECO:0000313" key="3">
    <source>
        <dbReference type="Proteomes" id="UP000006546"/>
    </source>
</evidence>
<dbReference type="KEGG" id="tbe:Trebr_0408"/>
<evidence type="ECO:0000313" key="2">
    <source>
        <dbReference type="EMBL" id="AEE15853.1"/>
    </source>
</evidence>
<dbReference type="EMBL" id="CP002696">
    <property type="protein sequence ID" value="AEE15853.1"/>
    <property type="molecule type" value="Genomic_DNA"/>
</dbReference>
<dbReference type="HOGENOM" id="CLU_2721084_0_0_12"/>
<feature type="coiled-coil region" evidence="1">
    <location>
        <begin position="18"/>
        <end position="48"/>
    </location>
</feature>
<dbReference type="AlphaFoldDB" id="F4LNJ9"/>
<keyword evidence="1" id="KW-0175">Coiled coil</keyword>
<name>F4LNJ9_TREBD</name>
<dbReference type="RefSeq" id="WP_013757572.1">
    <property type="nucleotide sequence ID" value="NC_015500.1"/>
</dbReference>
<gene>
    <name evidence="2" type="ordered locus">Trebr_0408</name>
</gene>